<protein>
    <submittedName>
        <fullName evidence="1">Uncharacterized protein involved in type VI secretion and phage assembly</fullName>
    </submittedName>
</protein>
<keyword evidence="4" id="KW-1185">Reference proteome</keyword>
<dbReference type="EMBL" id="JBEPLS010000006">
    <property type="protein sequence ID" value="MET3604068.1"/>
    <property type="molecule type" value="Genomic_DNA"/>
</dbReference>
<dbReference type="RefSeq" id="WP_149502787.1">
    <property type="nucleotide sequence ID" value="NZ_CP035708.1"/>
</dbReference>
<dbReference type="Gene3D" id="3.55.50.10">
    <property type="entry name" value="Baseplate protein-like domains"/>
    <property type="match status" value="1"/>
</dbReference>
<dbReference type="EMBL" id="CP035708">
    <property type="protein sequence ID" value="QEN00042.1"/>
    <property type="molecule type" value="Genomic_DNA"/>
</dbReference>
<evidence type="ECO:0000313" key="3">
    <source>
        <dbReference type="Proteomes" id="UP000323522"/>
    </source>
</evidence>
<dbReference type="AlphaFoldDB" id="A0A5C1Q1V2"/>
<accession>A0A5C1Q1V2</accession>
<dbReference type="OrthoDB" id="1907165at2"/>
<dbReference type="Pfam" id="PF05954">
    <property type="entry name" value="Phage_GPD"/>
    <property type="match status" value="1"/>
</dbReference>
<dbReference type="Proteomes" id="UP000323522">
    <property type="component" value="Chromosome"/>
</dbReference>
<dbReference type="SUPFAM" id="SSF69279">
    <property type="entry name" value="Phage tail proteins"/>
    <property type="match status" value="1"/>
</dbReference>
<evidence type="ECO:0000313" key="2">
    <source>
        <dbReference type="EMBL" id="QEN00042.1"/>
    </source>
</evidence>
<evidence type="ECO:0000313" key="4">
    <source>
        <dbReference type="Proteomes" id="UP001549111"/>
    </source>
</evidence>
<sequence>MPSPPPIVLESPLPPADLLFESMTATSALSVLGEMQLHLLSDKPDVSPDALLGQVVSVELTLRDGSLRHWSGHCTRFGMGAPSGRHYGYAMTVRPWLWFLTRTSDCRILQELSVPDIVKQVFADHGIARFECKLFRSYQPSA</sequence>
<name>A0A5C1Q1V2_9BURK</name>
<dbReference type="KEGG" id="snn:EWH46_04110"/>
<evidence type="ECO:0000313" key="1">
    <source>
        <dbReference type="EMBL" id="MET3604068.1"/>
    </source>
</evidence>
<gene>
    <name evidence="1" type="ORF">ABIC99_001882</name>
    <name evidence="2" type="ORF">EWH46_04110</name>
</gene>
<reference evidence="2 3" key="1">
    <citation type="submission" date="2019-02" db="EMBL/GenBank/DDBJ databases">
        <title>Complete Genome Sequence and Methylome Analysis of Sphaerotilus natans subsp. sulfidivorans D-507.</title>
        <authorList>
            <person name="Fomenkov A."/>
            <person name="Gridneva E."/>
            <person name="Smolyakov D."/>
            <person name="Dubinina G."/>
            <person name="Vincze T."/>
            <person name="Grabovich M."/>
            <person name="Roberts R.J."/>
        </authorList>
    </citation>
    <scope>NUCLEOTIDE SEQUENCE [LARGE SCALE GENOMIC DNA]</scope>
    <source>
        <strain evidence="2 3">D-507</strain>
    </source>
</reference>
<dbReference type="Gene3D" id="2.30.110.50">
    <property type="match status" value="1"/>
</dbReference>
<proteinExistence type="predicted"/>
<dbReference type="Proteomes" id="UP001549111">
    <property type="component" value="Unassembled WGS sequence"/>
</dbReference>
<reference evidence="1 4" key="2">
    <citation type="submission" date="2024-06" db="EMBL/GenBank/DDBJ databases">
        <title>Genomic Encyclopedia of Type Strains, Phase IV (KMG-IV): sequencing the most valuable type-strain genomes for metagenomic binning, comparative biology and taxonomic classification.</title>
        <authorList>
            <person name="Goeker M."/>
        </authorList>
    </citation>
    <scope>NUCLEOTIDE SEQUENCE [LARGE SCALE GENOMIC DNA]</scope>
    <source>
        <strain evidence="1 4">D-501</strain>
    </source>
</reference>
<organism evidence="2 3">
    <name type="scientific">Sphaerotilus sulfidivorans</name>
    <dbReference type="NCBI Taxonomy" id="639200"/>
    <lineage>
        <taxon>Bacteria</taxon>
        <taxon>Pseudomonadati</taxon>
        <taxon>Pseudomonadota</taxon>
        <taxon>Betaproteobacteria</taxon>
        <taxon>Burkholderiales</taxon>
        <taxon>Sphaerotilaceae</taxon>
        <taxon>Sphaerotilus</taxon>
    </lineage>
</organism>